<evidence type="ECO:0000256" key="1">
    <source>
        <dbReference type="SAM" id="MobiDB-lite"/>
    </source>
</evidence>
<reference evidence="3" key="1">
    <citation type="submission" date="2017-12" db="EMBL/GenBank/DDBJ databases">
        <authorList>
            <consortium name="DOE Joint Genome Institute"/>
            <person name="Mondo S.J."/>
            <person name="Kjaerbolling I."/>
            <person name="Vesth T.C."/>
            <person name="Frisvad J.C."/>
            <person name="Nybo J.L."/>
            <person name="Theobald S."/>
            <person name="Kuo A."/>
            <person name="Bowyer P."/>
            <person name="Matsuda Y."/>
            <person name="Lyhne E.K."/>
            <person name="Kogle M.E."/>
            <person name="Clum A."/>
            <person name="Lipzen A."/>
            <person name="Salamov A."/>
            <person name="Ngan C.Y."/>
            <person name="Daum C."/>
            <person name="Chiniquy J."/>
            <person name="Barry K."/>
            <person name="LaButti K."/>
            <person name="Haridas S."/>
            <person name="Simmons B.A."/>
            <person name="Magnuson J.K."/>
            <person name="Mortensen U.H."/>
            <person name="Larsen T.O."/>
            <person name="Grigoriev I.V."/>
            <person name="Baker S.E."/>
            <person name="Andersen M.R."/>
            <person name="Nordberg H.P."/>
            <person name="Cantor M.N."/>
            <person name="Hua S.X."/>
        </authorList>
    </citation>
    <scope>NUCLEOTIDE SEQUENCE [LARGE SCALE GENOMIC DNA]</scope>
    <source>
        <strain evidence="3">IBT 19404</strain>
    </source>
</reference>
<keyword evidence="3" id="KW-1185">Reference proteome</keyword>
<feature type="compositionally biased region" description="Acidic residues" evidence="1">
    <location>
        <begin position="287"/>
        <end position="304"/>
    </location>
</feature>
<gene>
    <name evidence="2" type="ORF">BDW42DRAFT_178218</name>
</gene>
<dbReference type="OrthoDB" id="5378435at2759"/>
<evidence type="ECO:0000313" key="3">
    <source>
        <dbReference type="Proteomes" id="UP000235023"/>
    </source>
</evidence>
<name>A0A2J5HI26_9EURO</name>
<feature type="region of interest" description="Disordered" evidence="1">
    <location>
        <begin position="280"/>
        <end position="326"/>
    </location>
</feature>
<feature type="region of interest" description="Disordered" evidence="1">
    <location>
        <begin position="213"/>
        <end position="262"/>
    </location>
</feature>
<dbReference type="EMBL" id="KZ559612">
    <property type="protein sequence ID" value="PLN76687.1"/>
    <property type="molecule type" value="Genomic_DNA"/>
</dbReference>
<evidence type="ECO:0000313" key="2">
    <source>
        <dbReference type="EMBL" id="PLN76687.1"/>
    </source>
</evidence>
<accession>A0A2J5HI26</accession>
<protein>
    <submittedName>
        <fullName evidence="2">Uncharacterized protein</fullName>
    </submittedName>
</protein>
<feature type="compositionally biased region" description="Polar residues" evidence="1">
    <location>
        <begin position="305"/>
        <end position="322"/>
    </location>
</feature>
<feature type="region of interest" description="Disordered" evidence="1">
    <location>
        <begin position="40"/>
        <end position="71"/>
    </location>
</feature>
<sequence length="361" mass="38597">MAHCFQPQSMLPGSQWMPQNQPCWSAATFRDLMQAIPRPNRHASRISKPRSAGNSPSSSTARRTAQYQPPRPASAYNAALLAASMRRPATRPTSWHPASFDSSAYCPPAPATVPQYYATPTTSAPFGDAAMLPQYALSGSSFPAMPDPAPMGDESFLQQQQQQHMASTNQIDPMAAAWDGGALTHPMSDSWSFDMMSMTHSIPCADLVPPSYPSAPSSACLTGAPSTPDGLFDQSSVSFSSPPVANADDSEPGDELVGMGLYSNPDAPLSSLCGKGLKLEETFTPSDSDDKDAEADDDSDDEPQEQTVPPHSSKPPRTSETAGVSMAQKSFFDQDFVQPVAGAQQLFNLAQPCMNYGYGWI</sequence>
<proteinExistence type="predicted"/>
<feature type="compositionally biased region" description="Polar residues" evidence="1">
    <location>
        <begin position="233"/>
        <end position="243"/>
    </location>
</feature>
<feature type="compositionally biased region" description="Polar residues" evidence="1">
    <location>
        <begin position="52"/>
        <end position="67"/>
    </location>
</feature>
<dbReference type="Proteomes" id="UP000235023">
    <property type="component" value="Unassembled WGS sequence"/>
</dbReference>
<dbReference type="AlphaFoldDB" id="A0A2J5HI26"/>
<organism evidence="2 3">
    <name type="scientific">Aspergillus taichungensis</name>
    <dbReference type="NCBI Taxonomy" id="482145"/>
    <lineage>
        <taxon>Eukaryota</taxon>
        <taxon>Fungi</taxon>
        <taxon>Dikarya</taxon>
        <taxon>Ascomycota</taxon>
        <taxon>Pezizomycotina</taxon>
        <taxon>Eurotiomycetes</taxon>
        <taxon>Eurotiomycetidae</taxon>
        <taxon>Eurotiales</taxon>
        <taxon>Aspergillaceae</taxon>
        <taxon>Aspergillus</taxon>
        <taxon>Aspergillus subgen. Circumdati</taxon>
    </lineage>
</organism>